<evidence type="ECO:0000256" key="8">
    <source>
        <dbReference type="ARBA" id="ARBA00048539"/>
    </source>
</evidence>
<evidence type="ECO:0000256" key="7">
    <source>
        <dbReference type="ARBA" id="ARBA00022840"/>
    </source>
</evidence>
<evidence type="ECO:0000256" key="3">
    <source>
        <dbReference type="ARBA" id="ARBA00022490"/>
    </source>
</evidence>
<dbReference type="InterPro" id="IPR014729">
    <property type="entry name" value="Rossmann-like_a/b/a_fold"/>
</dbReference>
<evidence type="ECO:0000256" key="5">
    <source>
        <dbReference type="ARBA" id="ARBA00022694"/>
    </source>
</evidence>
<comment type="catalytic activity">
    <reaction evidence="8">
        <text>cytidine(34) in tRNA(Ile2) + L-lysine + ATP = lysidine(34) in tRNA(Ile2) + AMP + diphosphate + H(+)</text>
        <dbReference type="Rhea" id="RHEA:43744"/>
        <dbReference type="Rhea" id="RHEA-COMP:10625"/>
        <dbReference type="Rhea" id="RHEA-COMP:10670"/>
        <dbReference type="ChEBI" id="CHEBI:15378"/>
        <dbReference type="ChEBI" id="CHEBI:30616"/>
        <dbReference type="ChEBI" id="CHEBI:32551"/>
        <dbReference type="ChEBI" id="CHEBI:33019"/>
        <dbReference type="ChEBI" id="CHEBI:82748"/>
        <dbReference type="ChEBI" id="CHEBI:83665"/>
        <dbReference type="ChEBI" id="CHEBI:456215"/>
        <dbReference type="EC" id="6.3.4.19"/>
    </reaction>
</comment>
<comment type="subcellular location">
    <subcellularLocation>
        <location evidence="1">Cytoplasm</location>
    </subcellularLocation>
</comment>
<organism evidence="10">
    <name type="scientific">marine metagenome</name>
    <dbReference type="NCBI Taxonomy" id="408172"/>
    <lineage>
        <taxon>unclassified sequences</taxon>
        <taxon>metagenomes</taxon>
        <taxon>ecological metagenomes</taxon>
    </lineage>
</organism>
<dbReference type="EC" id="6.3.4.19" evidence="2"/>
<accession>A0A381QK06</accession>
<dbReference type="InterPro" id="IPR011063">
    <property type="entry name" value="TilS/TtcA_N"/>
</dbReference>
<evidence type="ECO:0000256" key="1">
    <source>
        <dbReference type="ARBA" id="ARBA00004496"/>
    </source>
</evidence>
<dbReference type="SMART" id="SM00977">
    <property type="entry name" value="TilS_C"/>
    <property type="match status" value="1"/>
</dbReference>
<dbReference type="GO" id="GO:0005524">
    <property type="term" value="F:ATP binding"/>
    <property type="evidence" value="ECO:0007669"/>
    <property type="project" value="UniProtKB-KW"/>
</dbReference>
<evidence type="ECO:0000256" key="2">
    <source>
        <dbReference type="ARBA" id="ARBA00013267"/>
    </source>
</evidence>
<dbReference type="Gene3D" id="3.40.50.620">
    <property type="entry name" value="HUPs"/>
    <property type="match status" value="1"/>
</dbReference>
<dbReference type="CDD" id="cd01992">
    <property type="entry name" value="TilS_N"/>
    <property type="match status" value="1"/>
</dbReference>
<dbReference type="InterPro" id="IPR012094">
    <property type="entry name" value="tRNA_Ile_lys_synt"/>
</dbReference>
<dbReference type="Pfam" id="PF01171">
    <property type="entry name" value="ATP_bind_3"/>
    <property type="match status" value="1"/>
</dbReference>
<keyword evidence="7" id="KW-0067">ATP-binding</keyword>
<dbReference type="NCBIfam" id="TIGR02432">
    <property type="entry name" value="lysidine_TilS_N"/>
    <property type="match status" value="1"/>
</dbReference>
<dbReference type="SUPFAM" id="SSF56037">
    <property type="entry name" value="PheT/TilS domain"/>
    <property type="match status" value="1"/>
</dbReference>
<protein>
    <recommendedName>
        <fullName evidence="2">tRNA(Ile)-lysidine synthetase</fullName>
        <ecNumber evidence="2">6.3.4.19</ecNumber>
    </recommendedName>
</protein>
<keyword evidence="4" id="KW-0436">Ligase</keyword>
<dbReference type="AlphaFoldDB" id="A0A381QK06"/>
<keyword evidence="3" id="KW-0963">Cytoplasm</keyword>
<dbReference type="GO" id="GO:0008033">
    <property type="term" value="P:tRNA processing"/>
    <property type="evidence" value="ECO:0007669"/>
    <property type="project" value="UniProtKB-KW"/>
</dbReference>
<keyword evidence="6" id="KW-0547">Nucleotide-binding</keyword>
<proteinExistence type="inferred from homology"/>
<dbReference type="InterPro" id="IPR012795">
    <property type="entry name" value="tRNA_Ile_lys_synt_N"/>
</dbReference>
<evidence type="ECO:0000259" key="9">
    <source>
        <dbReference type="SMART" id="SM00977"/>
    </source>
</evidence>
<evidence type="ECO:0000313" key="10">
    <source>
        <dbReference type="EMBL" id="SUZ79320.1"/>
    </source>
</evidence>
<dbReference type="SUPFAM" id="SSF52402">
    <property type="entry name" value="Adenine nucleotide alpha hydrolases-like"/>
    <property type="match status" value="1"/>
</dbReference>
<keyword evidence="5" id="KW-0819">tRNA processing</keyword>
<sequence length="415" mass="48926">MVMLDFFNRNKSQLDCRLSVCHINHNYHAKSLKMSQIVSEYCNKNNLEHFNIVLKKRLLKNNVESQLRKKRYNELEKIRKKIDADYILTAHHFDDQVETALMRILNSSSLESIMGIKTLNDLVFRPMIDVSKKEIELYAKKHKVNYGLDPTNNDLSFTRNFLRKKVIPLLEEIKPNLNSSFKDLEDKISDVNDLLDFSTKEFINSNYVKINEKTIYIQKEYFLKLPFLMKINILRTIASEKRKFYFSKNLLRELKFFLNKQVIGSTKIINDFLITIDREFIVLTSDMAKDDVYCEVKEGRAVENDNFYFCWNYDKKPKNFSNNSNIEYVDATNFKSPLVLRSINRDDKFSPLGMDGTKKVNDYLTDNKISLIKKSEILAVCNDNDIIWVAGERINNNYRLTKNSKVIAKLNFLRK</sequence>
<gene>
    <name evidence="10" type="ORF">METZ01_LOCUS32174</name>
</gene>
<dbReference type="HAMAP" id="MF_01161">
    <property type="entry name" value="tRNA_Ile_lys_synt"/>
    <property type="match status" value="1"/>
</dbReference>
<dbReference type="InterPro" id="IPR012796">
    <property type="entry name" value="Lysidine-tRNA-synth_C"/>
</dbReference>
<dbReference type="PANTHER" id="PTHR43033">
    <property type="entry name" value="TRNA(ILE)-LYSIDINE SYNTHASE-RELATED"/>
    <property type="match status" value="1"/>
</dbReference>
<dbReference type="GO" id="GO:0032267">
    <property type="term" value="F:tRNA(Ile)-lysidine synthase activity"/>
    <property type="evidence" value="ECO:0007669"/>
    <property type="project" value="UniProtKB-EC"/>
</dbReference>
<dbReference type="PANTHER" id="PTHR43033:SF1">
    <property type="entry name" value="TRNA(ILE)-LYSIDINE SYNTHASE-RELATED"/>
    <property type="match status" value="1"/>
</dbReference>
<dbReference type="GO" id="GO:0005737">
    <property type="term" value="C:cytoplasm"/>
    <property type="evidence" value="ECO:0007669"/>
    <property type="project" value="UniProtKB-SubCell"/>
</dbReference>
<evidence type="ECO:0000256" key="4">
    <source>
        <dbReference type="ARBA" id="ARBA00022598"/>
    </source>
</evidence>
<evidence type="ECO:0000256" key="6">
    <source>
        <dbReference type="ARBA" id="ARBA00022741"/>
    </source>
</evidence>
<feature type="domain" description="Lysidine-tRNA(Ile) synthetase C-terminal" evidence="9">
    <location>
        <begin position="338"/>
        <end position="412"/>
    </location>
</feature>
<name>A0A381QK06_9ZZZZ</name>
<reference evidence="10" key="1">
    <citation type="submission" date="2018-05" db="EMBL/GenBank/DDBJ databases">
        <authorList>
            <person name="Lanie J.A."/>
            <person name="Ng W.-L."/>
            <person name="Kazmierczak K.M."/>
            <person name="Andrzejewski T.M."/>
            <person name="Davidsen T.M."/>
            <person name="Wayne K.J."/>
            <person name="Tettelin H."/>
            <person name="Glass J.I."/>
            <person name="Rusch D."/>
            <person name="Podicherti R."/>
            <person name="Tsui H.-C.T."/>
            <person name="Winkler M.E."/>
        </authorList>
    </citation>
    <scope>NUCLEOTIDE SEQUENCE</scope>
</reference>
<dbReference type="EMBL" id="UINC01001383">
    <property type="protein sequence ID" value="SUZ79320.1"/>
    <property type="molecule type" value="Genomic_DNA"/>
</dbReference>